<dbReference type="AlphaFoldDB" id="A0A382VET3"/>
<evidence type="ECO:0000313" key="1">
    <source>
        <dbReference type="EMBL" id="SVD45062.1"/>
    </source>
</evidence>
<accession>A0A382VET3</accession>
<reference evidence="1" key="1">
    <citation type="submission" date="2018-05" db="EMBL/GenBank/DDBJ databases">
        <authorList>
            <person name="Lanie J.A."/>
            <person name="Ng W.-L."/>
            <person name="Kazmierczak K.M."/>
            <person name="Andrzejewski T.M."/>
            <person name="Davidsen T.M."/>
            <person name="Wayne K.J."/>
            <person name="Tettelin H."/>
            <person name="Glass J.I."/>
            <person name="Rusch D."/>
            <person name="Podicherti R."/>
            <person name="Tsui H.-C.T."/>
            <person name="Winkler M.E."/>
        </authorList>
    </citation>
    <scope>NUCLEOTIDE SEQUENCE</scope>
</reference>
<name>A0A382VET3_9ZZZZ</name>
<organism evidence="1">
    <name type="scientific">marine metagenome</name>
    <dbReference type="NCBI Taxonomy" id="408172"/>
    <lineage>
        <taxon>unclassified sequences</taxon>
        <taxon>metagenomes</taxon>
        <taxon>ecological metagenomes</taxon>
    </lineage>
</organism>
<gene>
    <name evidence="1" type="ORF">METZ01_LOCUS397916</name>
</gene>
<feature type="non-terminal residue" evidence="1">
    <location>
        <position position="1"/>
    </location>
</feature>
<dbReference type="EMBL" id="UINC01151450">
    <property type="protein sequence ID" value="SVD45062.1"/>
    <property type="molecule type" value="Genomic_DNA"/>
</dbReference>
<sequence length="108" mass="12137">KRILEKIPFGKGMVKSYVAALLLLREETGMAEEDILKVLEDLGYDTSLDLNEEFKEVFIGQHILNHDILESTKGTIVNLDSIEPVDYFAGVPIYKTRENILISAGNIL</sequence>
<proteinExistence type="predicted"/>
<protein>
    <submittedName>
        <fullName evidence="1">Uncharacterized protein</fullName>
    </submittedName>
</protein>